<dbReference type="Proteomes" id="UP000838756">
    <property type="component" value="Unassembled WGS sequence"/>
</dbReference>
<sequence length="178" mass="20145">MPDKPDFTCRWYRFVPKSQSRSNGPQTVIGSSDPIQLFDVAQQYVQMAENNKSKMRHIEGAESTPKSIQRKITCRSVRYQTPPKWLDQISLSFCASPLLEVGRQLSELLAVLRQSKQCFNCSYNRQYSLHETDETQIHVMLQCNGVAKQRASHLGPSATLHQALGDLGGLLSFWSELA</sequence>
<comment type="caution">
    <text evidence="1">The sequence shown here is derived from an EMBL/GenBank/DDBJ whole genome shotgun (WGS) entry which is preliminary data.</text>
</comment>
<proteinExistence type="predicted"/>
<name>A0A8S4SM48_9NEOP</name>
<dbReference type="OrthoDB" id="8064596at2759"/>
<dbReference type="EMBL" id="CAKXAJ010026325">
    <property type="protein sequence ID" value="CAH2266901.1"/>
    <property type="molecule type" value="Genomic_DNA"/>
</dbReference>
<reference evidence="1" key="1">
    <citation type="submission" date="2022-03" db="EMBL/GenBank/DDBJ databases">
        <authorList>
            <person name="Lindestad O."/>
        </authorList>
    </citation>
    <scope>NUCLEOTIDE SEQUENCE</scope>
</reference>
<accession>A0A8S4SM48</accession>
<protein>
    <submittedName>
        <fullName evidence="1">Jg19905 protein</fullName>
    </submittedName>
</protein>
<organism evidence="1 2">
    <name type="scientific">Pararge aegeria aegeria</name>
    <dbReference type="NCBI Taxonomy" id="348720"/>
    <lineage>
        <taxon>Eukaryota</taxon>
        <taxon>Metazoa</taxon>
        <taxon>Ecdysozoa</taxon>
        <taxon>Arthropoda</taxon>
        <taxon>Hexapoda</taxon>
        <taxon>Insecta</taxon>
        <taxon>Pterygota</taxon>
        <taxon>Neoptera</taxon>
        <taxon>Endopterygota</taxon>
        <taxon>Lepidoptera</taxon>
        <taxon>Glossata</taxon>
        <taxon>Ditrysia</taxon>
        <taxon>Papilionoidea</taxon>
        <taxon>Nymphalidae</taxon>
        <taxon>Satyrinae</taxon>
        <taxon>Satyrini</taxon>
        <taxon>Parargina</taxon>
        <taxon>Pararge</taxon>
    </lineage>
</organism>
<gene>
    <name evidence="1" type="primary">jg19905</name>
    <name evidence="1" type="ORF">PAEG_LOCUS25502</name>
</gene>
<dbReference type="AlphaFoldDB" id="A0A8S4SM48"/>
<evidence type="ECO:0000313" key="2">
    <source>
        <dbReference type="Proteomes" id="UP000838756"/>
    </source>
</evidence>
<keyword evidence="2" id="KW-1185">Reference proteome</keyword>
<evidence type="ECO:0000313" key="1">
    <source>
        <dbReference type="EMBL" id="CAH2266901.1"/>
    </source>
</evidence>